<organism evidence="2">
    <name type="scientific">Orbilia brochopaga</name>
    <dbReference type="NCBI Taxonomy" id="3140254"/>
    <lineage>
        <taxon>Eukaryota</taxon>
        <taxon>Fungi</taxon>
        <taxon>Dikarya</taxon>
        <taxon>Ascomycota</taxon>
        <taxon>Pezizomycotina</taxon>
        <taxon>Orbiliomycetes</taxon>
        <taxon>Orbiliales</taxon>
        <taxon>Orbiliaceae</taxon>
        <taxon>Orbilia</taxon>
    </lineage>
</organism>
<dbReference type="SUPFAM" id="SSF55608">
    <property type="entry name" value="Homing endonucleases"/>
    <property type="match status" value="1"/>
</dbReference>
<dbReference type="Pfam" id="PF00961">
    <property type="entry name" value="LAGLIDADG_1"/>
    <property type="match status" value="1"/>
</dbReference>
<feature type="domain" description="Homing endonuclease LAGLIDADG" evidence="1">
    <location>
        <begin position="47"/>
        <end position="107"/>
    </location>
</feature>
<sequence length="118" mass="13897">MLMGEGCFNILVIKSRSNLIGWQQKIFCRHYSTKINLYKPLDPGFVTGFTDGCFWISISKDTKFKTGWRVRPYFEIHLHSKDLVLLREIQSFFNVGKIYDKNWFNSISSFLTKRTTSN</sequence>
<dbReference type="PANTHER" id="PTHR36181">
    <property type="entry name" value="INTRON-ENCODED ENDONUCLEASE AI3-RELATED"/>
    <property type="match status" value="1"/>
</dbReference>
<evidence type="ECO:0000313" key="2">
    <source>
        <dbReference type="EMBL" id="QCW06943.1"/>
    </source>
</evidence>
<evidence type="ECO:0000259" key="1">
    <source>
        <dbReference type="Pfam" id="PF00961"/>
    </source>
</evidence>
<dbReference type="EMBL" id="MK820635">
    <property type="protein sequence ID" value="QCW06943.1"/>
    <property type="molecule type" value="Genomic_DNA"/>
</dbReference>
<proteinExistence type="predicted"/>
<geneLocation type="mitochondrion" evidence="2"/>
<accession>A0A4Y5MV47</accession>
<dbReference type="GO" id="GO:0004519">
    <property type="term" value="F:endonuclease activity"/>
    <property type="evidence" value="ECO:0007669"/>
    <property type="project" value="InterPro"/>
</dbReference>
<dbReference type="Gene3D" id="3.10.28.10">
    <property type="entry name" value="Homing endonucleases"/>
    <property type="match status" value="1"/>
</dbReference>
<keyword evidence="2" id="KW-0496">Mitochondrion</keyword>
<dbReference type="InterPro" id="IPR027434">
    <property type="entry name" value="Homing_endonucl"/>
</dbReference>
<dbReference type="AlphaFoldDB" id="A0A4Y5MV47"/>
<reference evidence="2" key="1">
    <citation type="submission" date="2019-04" db="EMBL/GenBank/DDBJ databases">
        <authorList>
            <person name="Yu Z."/>
            <person name="Deng C."/>
        </authorList>
    </citation>
    <scope>NUCLEOTIDE SEQUENCE</scope>
</reference>
<dbReference type="PANTHER" id="PTHR36181:SF4">
    <property type="entry name" value="LAGLIDADG ENDONUCLEASE"/>
    <property type="match status" value="1"/>
</dbReference>
<gene>
    <name evidence="2" type="primary">orf118_2</name>
</gene>
<dbReference type="InterPro" id="IPR051289">
    <property type="entry name" value="LAGLIDADG_Endonuclease"/>
</dbReference>
<protein>
    <recommendedName>
        <fullName evidence="1">Homing endonuclease LAGLIDADG domain-containing protein</fullName>
    </recommendedName>
</protein>
<name>A0A4Y5MV47_9PEZI</name>
<dbReference type="InterPro" id="IPR004860">
    <property type="entry name" value="LAGLIDADG_dom"/>
</dbReference>
<dbReference type="GO" id="GO:0005739">
    <property type="term" value="C:mitochondrion"/>
    <property type="evidence" value="ECO:0007669"/>
    <property type="project" value="UniProtKB-ARBA"/>
</dbReference>